<organism evidence="4 5">
    <name type="scientific">Leptothoe kymatousa TAU-MAC 1615</name>
    <dbReference type="NCBI Taxonomy" id="2364775"/>
    <lineage>
        <taxon>Bacteria</taxon>
        <taxon>Bacillati</taxon>
        <taxon>Cyanobacteriota</taxon>
        <taxon>Cyanophyceae</taxon>
        <taxon>Nodosilineales</taxon>
        <taxon>Cymatolegaceae</taxon>
        <taxon>Leptothoe</taxon>
        <taxon>Leptothoe kymatousa</taxon>
    </lineage>
</organism>
<comment type="caution">
    <text evidence="4">The sequence shown here is derived from an EMBL/GenBank/DDBJ whole genome shotgun (WGS) entry which is preliminary data.</text>
</comment>
<feature type="repeat" description="WD" evidence="3">
    <location>
        <begin position="198"/>
        <end position="220"/>
    </location>
</feature>
<dbReference type="Pfam" id="PF00400">
    <property type="entry name" value="WD40"/>
    <property type="match status" value="5"/>
</dbReference>
<dbReference type="RefSeq" id="WP_216863035.1">
    <property type="nucleotide sequence ID" value="NZ_JADOER010000012.1"/>
</dbReference>
<reference evidence="4 5" key="1">
    <citation type="journal article" date="2021" name="Mar. Drugs">
        <title>Genome Reduction and Secondary Metabolism of the Marine Sponge-Associated Cyanobacterium Leptothoe.</title>
        <authorList>
            <person name="Konstantinou D."/>
            <person name="Popin R.V."/>
            <person name="Fewer D.P."/>
            <person name="Sivonen K."/>
            <person name="Gkelis S."/>
        </authorList>
    </citation>
    <scope>NUCLEOTIDE SEQUENCE [LARGE SCALE GENOMIC DNA]</scope>
    <source>
        <strain evidence="4 5">TAU-MAC 1615</strain>
    </source>
</reference>
<sequence length="360" mass="39113">MPRNILKTKKHKPTVLKPLWDTQLSDYVTAIAWSPDGTQLAASSGAGEVLLYTPETGDSQCLQSGQGESVDALGISADGKFLAAGGQAGTVWIWQLDGDEPALLTTLEHKRTWIDRLQWHPSAPELAFSFGRYVQVWHAVEQTVVTTLNFEDSSVLNLAWNFQGTRLSLGGNQSIKTWKSQDWDEDPVVREVGGASVAVAWSPDGNYLASGNNDRSVLVWAADHPSPWRMQGFPGKVRQLAWSQPTVRDAPLLASASAEGVVVWTKAAKEAEGWNPKVLEDHEGMVRAIGFRPGELLLASAAADGCLYLWQKAKRIAQRLEGGAGFSCLAWSGQGDRLAAGGSDGELWVWTEMTKGKGFK</sequence>
<dbReference type="PROSITE" id="PS50294">
    <property type="entry name" value="WD_REPEATS_REGION"/>
    <property type="match status" value="2"/>
</dbReference>
<dbReference type="InterPro" id="IPR001680">
    <property type="entry name" value="WD40_rpt"/>
</dbReference>
<evidence type="ECO:0000313" key="5">
    <source>
        <dbReference type="Proteomes" id="UP001196661"/>
    </source>
</evidence>
<accession>A0ABS5Y6E5</accession>
<evidence type="ECO:0000256" key="1">
    <source>
        <dbReference type="ARBA" id="ARBA00022574"/>
    </source>
</evidence>
<keyword evidence="1 3" id="KW-0853">WD repeat</keyword>
<keyword evidence="5" id="KW-1185">Reference proteome</keyword>
<dbReference type="PANTHER" id="PTHR19848">
    <property type="entry name" value="WD40 REPEAT PROTEIN"/>
    <property type="match status" value="1"/>
</dbReference>
<dbReference type="Proteomes" id="UP001196661">
    <property type="component" value="Unassembled WGS sequence"/>
</dbReference>
<evidence type="ECO:0000313" key="4">
    <source>
        <dbReference type="EMBL" id="MBT9313201.1"/>
    </source>
</evidence>
<keyword evidence="2" id="KW-0677">Repeat</keyword>
<feature type="repeat" description="WD" evidence="3">
    <location>
        <begin position="63"/>
        <end position="104"/>
    </location>
</feature>
<dbReference type="PROSITE" id="PS50082">
    <property type="entry name" value="WD_REPEATS_2"/>
    <property type="match status" value="3"/>
</dbReference>
<feature type="repeat" description="WD" evidence="3">
    <location>
        <begin position="279"/>
        <end position="311"/>
    </location>
</feature>
<gene>
    <name evidence="4" type="ORF">IXB28_13360</name>
</gene>
<proteinExistence type="predicted"/>
<dbReference type="EMBL" id="JADOER010000012">
    <property type="protein sequence ID" value="MBT9313201.1"/>
    <property type="molecule type" value="Genomic_DNA"/>
</dbReference>
<dbReference type="PANTHER" id="PTHR19848:SF8">
    <property type="entry name" value="F-BOX AND WD REPEAT DOMAIN CONTAINING 7"/>
    <property type="match status" value="1"/>
</dbReference>
<dbReference type="SMART" id="SM00320">
    <property type="entry name" value="WD40"/>
    <property type="match status" value="8"/>
</dbReference>
<evidence type="ECO:0000256" key="2">
    <source>
        <dbReference type="ARBA" id="ARBA00022737"/>
    </source>
</evidence>
<name>A0ABS5Y6E5_9CYAN</name>
<protein>
    <submittedName>
        <fullName evidence="4">WD40 repeat domain-containing protein</fullName>
    </submittedName>
</protein>
<evidence type="ECO:0000256" key="3">
    <source>
        <dbReference type="PROSITE-ProRule" id="PRU00221"/>
    </source>
</evidence>